<keyword evidence="3" id="KW-1185">Reference proteome</keyword>
<feature type="domain" description="BTB" evidence="1">
    <location>
        <begin position="56"/>
        <end position="164"/>
    </location>
</feature>
<comment type="caution">
    <text evidence="2">The sequence shown here is derived from an EMBL/GenBank/DDBJ whole genome shotgun (WGS) entry which is preliminary data.</text>
</comment>
<dbReference type="AlphaFoldDB" id="A0A4Z1ERS3"/>
<reference evidence="2 3" key="1">
    <citation type="submission" date="2017-12" db="EMBL/GenBank/DDBJ databases">
        <title>Comparative genomics of Botrytis spp.</title>
        <authorList>
            <person name="Valero-Jimenez C.A."/>
            <person name="Tapia P."/>
            <person name="Veloso J."/>
            <person name="Silva-Moreno E."/>
            <person name="Staats M."/>
            <person name="Valdes J.H."/>
            <person name="Van Kan J.A.L."/>
        </authorList>
    </citation>
    <scope>NUCLEOTIDE SEQUENCE [LARGE SCALE GENOMIC DNA]</scope>
    <source>
        <strain evidence="2 3">Bt9001</strain>
    </source>
</reference>
<name>A0A4Z1ERS3_9HELO</name>
<dbReference type="InterPro" id="IPR011333">
    <property type="entry name" value="SKP1/BTB/POZ_sf"/>
</dbReference>
<gene>
    <name evidence="2" type="ORF">BTUL_0100g00190</name>
</gene>
<dbReference type="Gene3D" id="3.30.710.10">
    <property type="entry name" value="Potassium Channel Kv1.1, Chain A"/>
    <property type="match status" value="1"/>
</dbReference>
<accession>A0A4Z1ERS3</accession>
<dbReference type="Pfam" id="PF00651">
    <property type="entry name" value="BTB"/>
    <property type="match status" value="1"/>
</dbReference>
<dbReference type="PANTHER" id="PTHR47843">
    <property type="entry name" value="BTB DOMAIN-CONTAINING PROTEIN-RELATED"/>
    <property type="match status" value="1"/>
</dbReference>
<dbReference type="OrthoDB" id="1022638at2759"/>
<evidence type="ECO:0000313" key="2">
    <source>
        <dbReference type="EMBL" id="TGO11841.1"/>
    </source>
</evidence>
<dbReference type="InterPro" id="IPR000210">
    <property type="entry name" value="BTB/POZ_dom"/>
</dbReference>
<sequence>MNTKDRTQNAHLLGPAMFRQLILRSSKKSIDCQKSVDQQLAKNQLECDHDLEGNSVSIKVGQGSNTTEFIVPKYPLCSKVSFFDAMFNHGWLETSTQSCTLPDDDPEAFSILMYWVFDVTHDAPVTFTVKGLQIHSKPFMDLAIIADKYLVDDLPDLIETRLVQKDMTRLNDPSHELPTAPWYRLAWELLPRASILRSGAEDSRGNCRIA</sequence>
<evidence type="ECO:0000313" key="3">
    <source>
        <dbReference type="Proteomes" id="UP000297777"/>
    </source>
</evidence>
<protein>
    <recommendedName>
        <fullName evidence="1">BTB domain-containing protein</fullName>
    </recommendedName>
</protein>
<evidence type="ECO:0000259" key="1">
    <source>
        <dbReference type="Pfam" id="PF00651"/>
    </source>
</evidence>
<proteinExistence type="predicted"/>
<dbReference type="SUPFAM" id="SSF54695">
    <property type="entry name" value="POZ domain"/>
    <property type="match status" value="1"/>
</dbReference>
<dbReference type="Proteomes" id="UP000297777">
    <property type="component" value="Unassembled WGS sequence"/>
</dbReference>
<dbReference type="EMBL" id="PQXH01000100">
    <property type="protein sequence ID" value="TGO11841.1"/>
    <property type="molecule type" value="Genomic_DNA"/>
</dbReference>
<organism evidence="2 3">
    <name type="scientific">Botrytis tulipae</name>
    <dbReference type="NCBI Taxonomy" id="87230"/>
    <lineage>
        <taxon>Eukaryota</taxon>
        <taxon>Fungi</taxon>
        <taxon>Dikarya</taxon>
        <taxon>Ascomycota</taxon>
        <taxon>Pezizomycotina</taxon>
        <taxon>Leotiomycetes</taxon>
        <taxon>Helotiales</taxon>
        <taxon>Sclerotiniaceae</taxon>
        <taxon>Botrytis</taxon>
    </lineage>
</organism>